<evidence type="ECO:0000259" key="2">
    <source>
        <dbReference type="Pfam" id="PF12937"/>
    </source>
</evidence>
<proteinExistence type="predicted"/>
<evidence type="ECO:0000313" key="3">
    <source>
        <dbReference type="EMBL" id="KAK7059869.1"/>
    </source>
</evidence>
<dbReference type="InterPro" id="IPR001810">
    <property type="entry name" value="F-box_dom"/>
</dbReference>
<dbReference type="EMBL" id="JAWWNJ010000003">
    <property type="protein sequence ID" value="KAK7059869.1"/>
    <property type="molecule type" value="Genomic_DNA"/>
</dbReference>
<accession>A0AAW0E3P7</accession>
<dbReference type="Pfam" id="PF12937">
    <property type="entry name" value="F-box-like"/>
    <property type="match status" value="1"/>
</dbReference>
<evidence type="ECO:0000313" key="4">
    <source>
        <dbReference type="Proteomes" id="UP001362999"/>
    </source>
</evidence>
<evidence type="ECO:0000256" key="1">
    <source>
        <dbReference type="SAM" id="Coils"/>
    </source>
</evidence>
<protein>
    <recommendedName>
        <fullName evidence="2">F-box domain-containing protein</fullName>
    </recommendedName>
</protein>
<sequence>MSSRDSCTCQQCAKGFTSSLLPTDAQIASIHELTRSGALPPNPSIFHASIFETTAEVLRYNAEIAKVEEEMDRLYAERRALQSYVNGCRSVLSAFHRLPNELLSSIFELCSPTENYRAGQDLTEDEEVEHVSQDHLLQLAQVSSRWYHIVMETPRLWSNIALDTAVWDDCDIPETTLLSLLETSLERGQGHPLNLQLGIFCEYGHGESVLELVSRHAHRWKNVRVVTYDFPSQQTSNRCAQFLGRLDKLETLDLEVGWQLIQSLDAPHLSQFAFSGKFCHLPKVPWAQLRRVRYHSMHEQDSPFSILSILPHAHDSAKFSLRLDLRNCPTVAPSNLSVSSDIQHLAFALHTNLKDPAPVGMLFDCMTLPSLRSLICEPPADYCTLAWPCDRFLALAHRSQFSTHLISFSIDADVTAEDLLRCLEALPQLEKLAVKEFPCYGRLHTTVTNVLFEGLSYVSNVAPVIPNLQILTLQSALEFADSEYVDFVASRVKKAHIDGKGPFRANLFWQPESRDLLPETVEKLSELVFGGGLVFESGQINGYGSWLGDD</sequence>
<feature type="domain" description="F-box" evidence="2">
    <location>
        <begin position="96"/>
        <end position="162"/>
    </location>
</feature>
<keyword evidence="4" id="KW-1185">Reference proteome</keyword>
<dbReference type="AlphaFoldDB" id="A0AAW0E3P7"/>
<comment type="caution">
    <text evidence="3">The sequence shown here is derived from an EMBL/GenBank/DDBJ whole genome shotgun (WGS) entry which is preliminary data.</text>
</comment>
<gene>
    <name evidence="3" type="ORF">R3P38DRAFT_2838302</name>
</gene>
<dbReference type="Proteomes" id="UP001362999">
    <property type="component" value="Unassembled WGS sequence"/>
</dbReference>
<feature type="coiled-coil region" evidence="1">
    <location>
        <begin position="50"/>
        <end position="84"/>
    </location>
</feature>
<organism evidence="3 4">
    <name type="scientific">Favolaschia claudopus</name>
    <dbReference type="NCBI Taxonomy" id="2862362"/>
    <lineage>
        <taxon>Eukaryota</taxon>
        <taxon>Fungi</taxon>
        <taxon>Dikarya</taxon>
        <taxon>Basidiomycota</taxon>
        <taxon>Agaricomycotina</taxon>
        <taxon>Agaricomycetes</taxon>
        <taxon>Agaricomycetidae</taxon>
        <taxon>Agaricales</taxon>
        <taxon>Marasmiineae</taxon>
        <taxon>Mycenaceae</taxon>
        <taxon>Favolaschia</taxon>
    </lineage>
</organism>
<reference evidence="3 4" key="1">
    <citation type="journal article" date="2024" name="J Genomics">
        <title>Draft genome sequencing and assembly of Favolaschia claudopus CIRM-BRFM 2984 isolated from oak limbs.</title>
        <authorList>
            <person name="Navarro D."/>
            <person name="Drula E."/>
            <person name="Chaduli D."/>
            <person name="Cazenave R."/>
            <person name="Ahrendt S."/>
            <person name="Wang J."/>
            <person name="Lipzen A."/>
            <person name="Daum C."/>
            <person name="Barry K."/>
            <person name="Grigoriev I.V."/>
            <person name="Favel A."/>
            <person name="Rosso M.N."/>
            <person name="Martin F."/>
        </authorList>
    </citation>
    <scope>NUCLEOTIDE SEQUENCE [LARGE SCALE GENOMIC DNA]</scope>
    <source>
        <strain evidence="3 4">CIRM-BRFM 2984</strain>
    </source>
</reference>
<name>A0AAW0E3P7_9AGAR</name>
<dbReference type="Gene3D" id="1.20.1280.50">
    <property type="match status" value="1"/>
</dbReference>
<keyword evidence="1" id="KW-0175">Coiled coil</keyword>